<protein>
    <submittedName>
        <fullName evidence="1">Uncharacterized protein YjcR</fullName>
    </submittedName>
</protein>
<gene>
    <name evidence="1" type="ORF">HNP60_000830</name>
</gene>
<dbReference type="Proteomes" id="UP001138540">
    <property type="component" value="Unassembled WGS sequence"/>
</dbReference>
<accession>A0ABR6NC51</accession>
<organism evidence="1 2">
    <name type="scientific">Sphingobium lignivorans</name>
    <dbReference type="NCBI Taxonomy" id="2735886"/>
    <lineage>
        <taxon>Bacteria</taxon>
        <taxon>Pseudomonadati</taxon>
        <taxon>Pseudomonadota</taxon>
        <taxon>Alphaproteobacteria</taxon>
        <taxon>Sphingomonadales</taxon>
        <taxon>Sphingomonadaceae</taxon>
        <taxon>Sphingobium</taxon>
    </lineage>
</organism>
<reference evidence="1 2" key="1">
    <citation type="submission" date="2020-08" db="EMBL/GenBank/DDBJ databases">
        <title>Exploring microbial biodiversity for novel pathways involved in the catabolism of aromatic compounds derived from lignin.</title>
        <authorList>
            <person name="Elkins J."/>
        </authorList>
    </citation>
    <scope>NUCLEOTIDE SEQUENCE [LARGE SCALE GENOMIC DNA]</scope>
    <source>
        <strain evidence="1 2">B1D3A</strain>
    </source>
</reference>
<evidence type="ECO:0000313" key="1">
    <source>
        <dbReference type="EMBL" id="MBB5984856.1"/>
    </source>
</evidence>
<sequence length="53" mass="5948">MTEGMSHIRAELERAQRLLASLNNPQDRSEIERYIAELARMNELPPKAGLAVG</sequence>
<evidence type="ECO:0000313" key="2">
    <source>
        <dbReference type="Proteomes" id="UP001138540"/>
    </source>
</evidence>
<keyword evidence="2" id="KW-1185">Reference proteome</keyword>
<dbReference type="RefSeq" id="WP_184050567.1">
    <property type="nucleotide sequence ID" value="NZ_JACHKA010000001.1"/>
</dbReference>
<dbReference type="EMBL" id="JACHKA010000001">
    <property type="protein sequence ID" value="MBB5984856.1"/>
    <property type="molecule type" value="Genomic_DNA"/>
</dbReference>
<proteinExistence type="predicted"/>
<comment type="caution">
    <text evidence="1">The sequence shown here is derived from an EMBL/GenBank/DDBJ whole genome shotgun (WGS) entry which is preliminary data.</text>
</comment>
<name>A0ABR6NC51_9SPHN</name>